<evidence type="ECO:0000313" key="9">
    <source>
        <dbReference type="Proteomes" id="UP000187408"/>
    </source>
</evidence>
<dbReference type="STRING" id="1914305.BLW93_02455"/>
<evidence type="ECO:0000256" key="4">
    <source>
        <dbReference type="ARBA" id="ARBA00023015"/>
    </source>
</evidence>
<organism evidence="8 9">
    <name type="scientific">Desulfurobacterium indicum</name>
    <dbReference type="NCBI Taxonomy" id="1914305"/>
    <lineage>
        <taxon>Bacteria</taxon>
        <taxon>Pseudomonadati</taxon>
        <taxon>Aquificota</taxon>
        <taxon>Aquificia</taxon>
        <taxon>Desulfurobacteriales</taxon>
        <taxon>Desulfurobacteriaceae</taxon>
        <taxon>Desulfurobacterium</taxon>
    </lineage>
</organism>
<dbReference type="Proteomes" id="UP000187408">
    <property type="component" value="Unassembled WGS sequence"/>
</dbReference>
<dbReference type="InterPro" id="IPR035926">
    <property type="entry name" value="NusB-like_sf"/>
</dbReference>
<comment type="caution">
    <text evidence="8">The sequence shown here is derived from an EMBL/GenBank/DDBJ whole genome shotgun (WGS) entry which is preliminary data.</text>
</comment>
<evidence type="ECO:0000313" key="8">
    <source>
        <dbReference type="EMBL" id="OMH40925.1"/>
    </source>
</evidence>
<dbReference type="GO" id="GO:0031564">
    <property type="term" value="P:transcription antitermination"/>
    <property type="evidence" value="ECO:0007669"/>
    <property type="project" value="UniProtKB-KW"/>
</dbReference>
<evidence type="ECO:0000256" key="2">
    <source>
        <dbReference type="ARBA" id="ARBA00022814"/>
    </source>
</evidence>
<dbReference type="OrthoDB" id="9797817at2"/>
<evidence type="ECO:0000256" key="5">
    <source>
        <dbReference type="ARBA" id="ARBA00023163"/>
    </source>
</evidence>
<dbReference type="PANTHER" id="PTHR11078:SF3">
    <property type="entry name" value="ANTITERMINATION NUSB DOMAIN-CONTAINING PROTEIN"/>
    <property type="match status" value="1"/>
</dbReference>
<gene>
    <name evidence="6" type="primary">nusB</name>
    <name evidence="8" type="ORF">BLW93_02455</name>
</gene>
<accession>A0A1R1MM80</accession>
<reference evidence="8 9" key="1">
    <citation type="submission" date="2016-10" db="EMBL/GenBank/DDBJ databases">
        <title>Genome sequence of a sulfur-reducing bacterium Desulfurobacterium indicum K6013.</title>
        <authorList>
            <person name="Cao J."/>
            <person name="Shao Z."/>
            <person name="Alain K."/>
            <person name="Jebbar M."/>
        </authorList>
    </citation>
    <scope>NUCLEOTIDE SEQUENCE [LARGE SCALE GENOMIC DNA]</scope>
    <source>
        <strain evidence="8 9">K6013</strain>
    </source>
</reference>
<dbReference type="SUPFAM" id="SSF48013">
    <property type="entry name" value="NusB-like"/>
    <property type="match status" value="1"/>
</dbReference>
<dbReference type="NCBIfam" id="TIGR01951">
    <property type="entry name" value="nusB"/>
    <property type="match status" value="1"/>
</dbReference>
<keyword evidence="5 6" id="KW-0804">Transcription</keyword>
<evidence type="ECO:0000256" key="1">
    <source>
        <dbReference type="ARBA" id="ARBA00005952"/>
    </source>
</evidence>
<sequence length="140" mass="15985">MPLSNKDKRRAREHAILMLYQYDVGHFEPEEVKSFYREETEGESSEVLSLAESLFDAVVSNKEEVDTVISKFIKKGWSLDRLLPVDRAILRLATTEILKGSFSPVPAIINDAIEIAKEYGEDEKSPKFINAILDRIAKER</sequence>
<keyword evidence="3 6" id="KW-0694">RNA-binding</keyword>
<proteinExistence type="inferred from homology"/>
<dbReference type="AlphaFoldDB" id="A0A1R1MM80"/>
<dbReference type="GO" id="GO:0005829">
    <property type="term" value="C:cytosol"/>
    <property type="evidence" value="ECO:0007669"/>
    <property type="project" value="TreeGrafter"/>
</dbReference>
<dbReference type="GO" id="GO:0003723">
    <property type="term" value="F:RNA binding"/>
    <property type="evidence" value="ECO:0007669"/>
    <property type="project" value="UniProtKB-UniRule"/>
</dbReference>
<evidence type="ECO:0000256" key="3">
    <source>
        <dbReference type="ARBA" id="ARBA00022884"/>
    </source>
</evidence>
<dbReference type="Pfam" id="PF01029">
    <property type="entry name" value="NusB"/>
    <property type="match status" value="1"/>
</dbReference>
<evidence type="ECO:0000256" key="6">
    <source>
        <dbReference type="HAMAP-Rule" id="MF_00073"/>
    </source>
</evidence>
<dbReference type="EMBL" id="MOEN01000006">
    <property type="protein sequence ID" value="OMH40925.1"/>
    <property type="molecule type" value="Genomic_DNA"/>
</dbReference>
<keyword evidence="9" id="KW-1185">Reference proteome</keyword>
<protein>
    <recommendedName>
        <fullName evidence="6">Transcription antitermination protein NusB</fullName>
    </recommendedName>
    <alternativeName>
        <fullName evidence="6">Antitermination factor NusB</fullName>
    </alternativeName>
</protein>
<dbReference type="GO" id="GO:0006353">
    <property type="term" value="P:DNA-templated transcription termination"/>
    <property type="evidence" value="ECO:0007669"/>
    <property type="project" value="UniProtKB-UniRule"/>
</dbReference>
<dbReference type="RefSeq" id="WP_076712535.1">
    <property type="nucleotide sequence ID" value="NZ_MOEN01000006.1"/>
</dbReference>
<dbReference type="InterPro" id="IPR011605">
    <property type="entry name" value="NusB_fam"/>
</dbReference>
<name>A0A1R1MM80_9BACT</name>
<keyword evidence="4 6" id="KW-0805">Transcription regulation</keyword>
<dbReference type="InterPro" id="IPR006027">
    <property type="entry name" value="NusB_RsmB_TIM44"/>
</dbReference>
<dbReference type="Gene3D" id="1.10.940.10">
    <property type="entry name" value="NusB-like"/>
    <property type="match status" value="1"/>
</dbReference>
<comment type="function">
    <text evidence="6">Involved in transcription antitermination. Required for transcription of ribosomal RNA (rRNA) genes. Binds specifically to the boxA antiterminator sequence of the ribosomal RNA (rrn) operons.</text>
</comment>
<dbReference type="HAMAP" id="MF_00073">
    <property type="entry name" value="NusB"/>
    <property type="match status" value="1"/>
</dbReference>
<comment type="similarity">
    <text evidence="1 6">Belongs to the NusB family.</text>
</comment>
<feature type="domain" description="NusB/RsmB/TIM44" evidence="7">
    <location>
        <begin position="9"/>
        <end position="138"/>
    </location>
</feature>
<dbReference type="PANTHER" id="PTHR11078">
    <property type="entry name" value="N UTILIZATION SUBSTANCE PROTEIN B-RELATED"/>
    <property type="match status" value="1"/>
</dbReference>
<keyword evidence="2 6" id="KW-0889">Transcription antitermination</keyword>
<evidence type="ECO:0000259" key="7">
    <source>
        <dbReference type="Pfam" id="PF01029"/>
    </source>
</evidence>